<accession>A0A2S5Z5K8</accession>
<protein>
    <recommendedName>
        <fullName evidence="3">DUF4238 domain-containing protein</fullName>
    </recommendedName>
</protein>
<keyword evidence="2" id="KW-1185">Reference proteome</keyword>
<proteinExistence type="predicted"/>
<evidence type="ECO:0008006" key="3">
    <source>
        <dbReference type="Google" id="ProtNLM"/>
    </source>
</evidence>
<dbReference type="AlphaFoldDB" id="A0A2S5Z5K8"/>
<evidence type="ECO:0000313" key="1">
    <source>
        <dbReference type="EMBL" id="PPI82611.1"/>
    </source>
</evidence>
<dbReference type="Pfam" id="PF14022">
    <property type="entry name" value="DUF4238"/>
    <property type="match status" value="1"/>
</dbReference>
<comment type="caution">
    <text evidence="1">The sequence shown here is derived from an EMBL/GenBank/DDBJ whole genome shotgun (WGS) entry which is preliminary data.</text>
</comment>
<dbReference type="InterPro" id="IPR025332">
    <property type="entry name" value="DUF4238"/>
</dbReference>
<dbReference type="Proteomes" id="UP000239917">
    <property type="component" value="Unassembled WGS sequence"/>
</dbReference>
<gene>
    <name evidence="1" type="ORF">KEHDKFFH_18440</name>
</gene>
<evidence type="ECO:0000313" key="2">
    <source>
        <dbReference type="Proteomes" id="UP000239917"/>
    </source>
</evidence>
<organism evidence="1 2">
    <name type="scientific">Marinobacter maroccanus</name>
    <dbReference type="NCBI Taxonomy" id="2055143"/>
    <lineage>
        <taxon>Bacteria</taxon>
        <taxon>Pseudomonadati</taxon>
        <taxon>Pseudomonadota</taxon>
        <taxon>Gammaproteobacteria</taxon>
        <taxon>Pseudomonadales</taxon>
        <taxon>Marinobacteraceae</taxon>
        <taxon>Marinobacter</taxon>
    </lineage>
</organism>
<dbReference type="EMBL" id="PSSX01000025">
    <property type="protein sequence ID" value="PPI82611.1"/>
    <property type="molecule type" value="Genomic_DNA"/>
</dbReference>
<reference evidence="1 2" key="1">
    <citation type="submission" date="2018-01" db="EMBL/GenBank/DDBJ databases">
        <title>Complete genome sequences of the type strains of Marinobacter flavimaris and Marinobacter maroccanus.</title>
        <authorList>
            <person name="Palau M."/>
            <person name="Boujida N."/>
            <person name="Manresa A."/>
            <person name="Minana-Galbis D."/>
        </authorList>
    </citation>
    <scope>NUCLEOTIDE SEQUENCE [LARGE SCALE GENOMIC DNA]</scope>
    <source>
        <strain evidence="1 2">N4</strain>
    </source>
</reference>
<name>A0A2S5Z5K8_9GAMM</name>
<sequence>MENANLSRRNDLKRKHHHVWAHYLRNWQGDSLPKGSLFQLTKKGRINATSSKGVACEKDFYKVNALGSDDLRFLKKLANHPENSTLREINQSFVQDMSVLSFASDFYKTTISQRRRNELKRICANAIEELHSGYEDAVRDELDRLARGDVSVLSPRASPELCGYLGLQITRTKAFKERALASEDGLKTGGYRLNLRRLWWALHILLGNNIGASLFLDEANFCLLQNESSEAFLTSDQPIVNIHQTPSKGFTILYPLSPRLALQGGDGIGDNRQRVVSNADEIEMLNRAIVRMAYKEVFADNEMILRKYRGFFMNQQAI</sequence>